<sequence length="327" mass="36354">MTFSAPTLPHPYLINGLNHIPPPPISSFDNLFSFSGLLPPGESIPSSWGTTRYYDFAPASPPSSRRVLLIHGGGTCAIGLAPLARLLTEAGNHVVTYDTWGHGLSSTPLETHTPALFHAQILELLAYLGWTKVHLVGFSIGGSTVVTFAALHDRVVESVIAVAPAGLWRKSNRSWWDVIGMDGFNLPGLEWWRRNTVINYVHGSNPVVKEGWKERMVKGEVDTVPIEKWEREEHRGHVASLVSTWNYGGVFDQHESYGKLLEKKFKTLVVLGSKDGVIEPEDTKKELEKLGWKGEVPVVEGATHDIVRSHRKEVAVLCIEFWEKLEK</sequence>
<gene>
    <name evidence="2" type="ORF">PAC_09695</name>
</gene>
<evidence type="ECO:0000259" key="1">
    <source>
        <dbReference type="Pfam" id="PF00561"/>
    </source>
</evidence>
<accession>A0A1L7X469</accession>
<organism evidence="2 3">
    <name type="scientific">Phialocephala subalpina</name>
    <dbReference type="NCBI Taxonomy" id="576137"/>
    <lineage>
        <taxon>Eukaryota</taxon>
        <taxon>Fungi</taxon>
        <taxon>Dikarya</taxon>
        <taxon>Ascomycota</taxon>
        <taxon>Pezizomycotina</taxon>
        <taxon>Leotiomycetes</taxon>
        <taxon>Helotiales</taxon>
        <taxon>Mollisiaceae</taxon>
        <taxon>Phialocephala</taxon>
        <taxon>Phialocephala fortinii species complex</taxon>
    </lineage>
</organism>
<dbReference type="AlphaFoldDB" id="A0A1L7X469"/>
<dbReference type="PANTHER" id="PTHR43194">
    <property type="entry name" value="HYDROLASE ALPHA/BETA FOLD FAMILY"/>
    <property type="match status" value="1"/>
</dbReference>
<dbReference type="Gene3D" id="3.40.50.1820">
    <property type="entry name" value="alpha/beta hydrolase"/>
    <property type="match status" value="1"/>
</dbReference>
<feature type="domain" description="AB hydrolase-1" evidence="1">
    <location>
        <begin position="67"/>
        <end position="197"/>
    </location>
</feature>
<name>A0A1L7X469_9HELO</name>
<evidence type="ECO:0000313" key="2">
    <source>
        <dbReference type="EMBL" id="CZR59801.1"/>
    </source>
</evidence>
<proteinExistence type="predicted"/>
<dbReference type="Pfam" id="PF00561">
    <property type="entry name" value="Abhydrolase_1"/>
    <property type="match status" value="1"/>
</dbReference>
<protein>
    <recommendedName>
        <fullName evidence="1">AB hydrolase-1 domain-containing protein</fullName>
    </recommendedName>
</protein>
<dbReference type="OrthoDB" id="408373at2759"/>
<dbReference type="InterPro" id="IPR000073">
    <property type="entry name" value="AB_hydrolase_1"/>
</dbReference>
<dbReference type="STRING" id="576137.A0A1L7X469"/>
<dbReference type="EMBL" id="FJOG01000014">
    <property type="protein sequence ID" value="CZR59801.1"/>
    <property type="molecule type" value="Genomic_DNA"/>
</dbReference>
<evidence type="ECO:0000313" key="3">
    <source>
        <dbReference type="Proteomes" id="UP000184330"/>
    </source>
</evidence>
<dbReference type="InterPro" id="IPR029058">
    <property type="entry name" value="AB_hydrolase_fold"/>
</dbReference>
<reference evidence="2 3" key="1">
    <citation type="submission" date="2016-03" db="EMBL/GenBank/DDBJ databases">
        <authorList>
            <person name="Ploux O."/>
        </authorList>
    </citation>
    <scope>NUCLEOTIDE SEQUENCE [LARGE SCALE GENOMIC DNA]</scope>
    <source>
        <strain evidence="2 3">UAMH 11012</strain>
    </source>
</reference>
<dbReference type="InterPro" id="IPR050228">
    <property type="entry name" value="Carboxylesterase_BioH"/>
</dbReference>
<keyword evidence="3" id="KW-1185">Reference proteome</keyword>
<dbReference type="Proteomes" id="UP000184330">
    <property type="component" value="Unassembled WGS sequence"/>
</dbReference>
<dbReference type="SUPFAM" id="SSF53474">
    <property type="entry name" value="alpha/beta-Hydrolases"/>
    <property type="match status" value="1"/>
</dbReference>
<dbReference type="PANTHER" id="PTHR43194:SF2">
    <property type="entry name" value="PEROXISOMAL MEMBRANE PROTEIN LPX1"/>
    <property type="match status" value="1"/>
</dbReference>